<sequence>MIYINFTDLSEEAQERLLNNSKEDVKHKYGKDIIEYASANNQNLDKMLDEEAIRNLYSYTYVFNI</sequence>
<dbReference type="RefSeq" id="WP_069831866.1">
    <property type="nucleotide sequence ID" value="NZ_MDJD01000054.1"/>
</dbReference>
<protein>
    <submittedName>
        <fullName evidence="1">Uncharacterized protein</fullName>
    </submittedName>
</protein>
<comment type="caution">
    <text evidence="1">The sequence shown here is derived from an EMBL/GenBank/DDBJ whole genome shotgun (WGS) entry which is preliminary data.</text>
</comment>
<evidence type="ECO:0000313" key="1">
    <source>
        <dbReference type="EMBL" id="OEJ99184.1"/>
    </source>
</evidence>
<accession>A0A1E5SJ92</accession>
<reference evidence="1 2" key="1">
    <citation type="submission" date="2016-05" db="EMBL/GenBank/DDBJ databases">
        <title>Draft Genome Sequence of Algibacter sp. Strain SK-16 Isolated from the Surface Water of Aburatsubo Inlet.</title>
        <authorList>
            <person name="Wong S.-K."/>
            <person name="Yoshizawa S."/>
            <person name="Nakajima Y."/>
            <person name="Ogura Y."/>
            <person name="Tetsuya H."/>
            <person name="Hamasaki K."/>
        </authorList>
    </citation>
    <scope>NUCLEOTIDE SEQUENCE [LARGE SCALE GENOMIC DNA]</scope>
    <source>
        <strain evidence="1 2">SK-16</strain>
    </source>
</reference>
<dbReference type="OrthoDB" id="1448720at2"/>
<dbReference type="Proteomes" id="UP000095713">
    <property type="component" value="Unassembled WGS sequence"/>
</dbReference>
<gene>
    <name evidence="1" type="ORF">A8C32_08415</name>
</gene>
<dbReference type="STRING" id="1849968.A8C32_08415"/>
<keyword evidence="2" id="KW-1185">Reference proteome</keyword>
<name>A0A1E5SJ92_9FLAO</name>
<organism evidence="1 2">
    <name type="scientific">Flavivirga aquatica</name>
    <dbReference type="NCBI Taxonomy" id="1849968"/>
    <lineage>
        <taxon>Bacteria</taxon>
        <taxon>Pseudomonadati</taxon>
        <taxon>Bacteroidota</taxon>
        <taxon>Flavobacteriia</taxon>
        <taxon>Flavobacteriales</taxon>
        <taxon>Flavobacteriaceae</taxon>
        <taxon>Flavivirga</taxon>
    </lineage>
</organism>
<evidence type="ECO:0000313" key="2">
    <source>
        <dbReference type="Proteomes" id="UP000095713"/>
    </source>
</evidence>
<proteinExistence type="predicted"/>
<dbReference type="EMBL" id="MDJD01000054">
    <property type="protein sequence ID" value="OEJ99184.1"/>
    <property type="molecule type" value="Genomic_DNA"/>
</dbReference>
<dbReference type="AlphaFoldDB" id="A0A1E5SJ92"/>